<sequence>MTHTLLDLPIDESILGLINGSAMTASLVAVTKSRRQSLLAVILVILFGCGLLLAWEGTPNRDRMFILAFLVTLCRLGASVTKRFMIADLMVLTTAVAMGLFFVQRTGLIDRDALYWTGTMIFAITIALAVSSRGQGGRLYIAGLFLVASLATFGFAAADAHWVQPDRLDFQTAMIRYAALMFGMITPPIVYRLCSHFVASKSKIHELAPAPHGHAFAGPISNDDSRGTSVMATEAIESTWRVVAAPSALRRTTR</sequence>
<keyword evidence="1" id="KW-1133">Transmembrane helix</keyword>
<comment type="caution">
    <text evidence="2">The sequence shown here is derived from an EMBL/GenBank/DDBJ whole genome shotgun (WGS) entry which is preliminary data.</text>
</comment>
<feature type="transmembrane region" description="Helical" evidence="1">
    <location>
        <begin position="37"/>
        <end position="55"/>
    </location>
</feature>
<accession>A0A5C5ZG32</accession>
<keyword evidence="3" id="KW-1185">Reference proteome</keyword>
<evidence type="ECO:0000256" key="1">
    <source>
        <dbReference type="SAM" id="Phobius"/>
    </source>
</evidence>
<feature type="transmembrane region" description="Helical" evidence="1">
    <location>
        <begin position="61"/>
        <end position="78"/>
    </location>
</feature>
<dbReference type="RefSeq" id="WP_146582859.1">
    <property type="nucleotide sequence ID" value="NZ_SJPM01000042.1"/>
</dbReference>
<dbReference type="AlphaFoldDB" id="A0A5C5ZG32"/>
<feature type="transmembrane region" description="Helical" evidence="1">
    <location>
        <begin position="139"/>
        <end position="162"/>
    </location>
</feature>
<dbReference type="EMBL" id="SJPM01000042">
    <property type="protein sequence ID" value="TWT86098.1"/>
    <property type="molecule type" value="Genomic_DNA"/>
</dbReference>
<name>A0A5C5ZG32_9BACT</name>
<feature type="transmembrane region" description="Helical" evidence="1">
    <location>
        <begin position="114"/>
        <end position="132"/>
    </location>
</feature>
<keyword evidence="1" id="KW-0472">Membrane</keyword>
<dbReference type="Proteomes" id="UP000316213">
    <property type="component" value="Unassembled WGS sequence"/>
</dbReference>
<feature type="transmembrane region" description="Helical" evidence="1">
    <location>
        <begin position="174"/>
        <end position="194"/>
    </location>
</feature>
<reference evidence="2 3" key="1">
    <citation type="submission" date="2019-02" db="EMBL/GenBank/DDBJ databases">
        <title>Deep-cultivation of Planctomycetes and their phenomic and genomic characterization uncovers novel biology.</title>
        <authorList>
            <person name="Wiegand S."/>
            <person name="Jogler M."/>
            <person name="Boedeker C."/>
            <person name="Pinto D."/>
            <person name="Vollmers J."/>
            <person name="Rivas-Marin E."/>
            <person name="Kohn T."/>
            <person name="Peeters S.H."/>
            <person name="Heuer A."/>
            <person name="Rast P."/>
            <person name="Oberbeckmann S."/>
            <person name="Bunk B."/>
            <person name="Jeske O."/>
            <person name="Meyerdierks A."/>
            <person name="Storesund J.E."/>
            <person name="Kallscheuer N."/>
            <person name="Luecker S."/>
            <person name="Lage O.M."/>
            <person name="Pohl T."/>
            <person name="Merkel B.J."/>
            <person name="Hornburger P."/>
            <person name="Mueller R.-W."/>
            <person name="Bruemmer F."/>
            <person name="Labrenz M."/>
            <person name="Spormann A.M."/>
            <person name="Op Den Camp H."/>
            <person name="Overmann J."/>
            <person name="Amann R."/>
            <person name="Jetten M.S.M."/>
            <person name="Mascher T."/>
            <person name="Medema M.H."/>
            <person name="Devos D.P."/>
            <person name="Kaster A.-K."/>
            <person name="Ovreas L."/>
            <person name="Rohde M."/>
            <person name="Galperin M.Y."/>
            <person name="Jogler C."/>
        </authorList>
    </citation>
    <scope>NUCLEOTIDE SEQUENCE [LARGE SCALE GENOMIC DNA]</scope>
    <source>
        <strain evidence="2 3">Pla100</strain>
    </source>
</reference>
<protein>
    <submittedName>
        <fullName evidence="2">Uncharacterized protein</fullName>
    </submittedName>
</protein>
<keyword evidence="1" id="KW-0812">Transmembrane</keyword>
<evidence type="ECO:0000313" key="2">
    <source>
        <dbReference type="EMBL" id="TWT86098.1"/>
    </source>
</evidence>
<feature type="transmembrane region" description="Helical" evidence="1">
    <location>
        <begin position="85"/>
        <end position="102"/>
    </location>
</feature>
<feature type="transmembrane region" description="Helical" evidence="1">
    <location>
        <begin position="13"/>
        <end position="30"/>
    </location>
</feature>
<gene>
    <name evidence="2" type="ORF">Pla100_61920</name>
</gene>
<organism evidence="2 3">
    <name type="scientific">Neorhodopirellula pilleata</name>
    <dbReference type="NCBI Taxonomy" id="2714738"/>
    <lineage>
        <taxon>Bacteria</taxon>
        <taxon>Pseudomonadati</taxon>
        <taxon>Planctomycetota</taxon>
        <taxon>Planctomycetia</taxon>
        <taxon>Pirellulales</taxon>
        <taxon>Pirellulaceae</taxon>
        <taxon>Neorhodopirellula</taxon>
    </lineage>
</organism>
<proteinExistence type="predicted"/>
<evidence type="ECO:0000313" key="3">
    <source>
        <dbReference type="Proteomes" id="UP000316213"/>
    </source>
</evidence>